<name>A0A1V3II36_9PAST</name>
<evidence type="ECO:0000313" key="1">
    <source>
        <dbReference type="EMBL" id="OOF40859.1"/>
    </source>
</evidence>
<keyword evidence="2" id="KW-1185">Reference proteome</keyword>
<evidence type="ECO:0000313" key="2">
    <source>
        <dbReference type="Proteomes" id="UP000189426"/>
    </source>
</evidence>
<comment type="caution">
    <text evidence="1">The sequence shown here is derived from an EMBL/GenBank/DDBJ whole genome shotgun (WGS) entry which is preliminary data.</text>
</comment>
<dbReference type="STRING" id="1908257.BKK47_02835"/>
<gene>
    <name evidence="1" type="ORF">BKK47_02835</name>
</gene>
<dbReference type="RefSeq" id="WP_077493415.1">
    <property type="nucleotide sequence ID" value="NZ_MLHG01000016.1"/>
</dbReference>
<reference evidence="1 2" key="1">
    <citation type="submission" date="2016-10" db="EMBL/GenBank/DDBJ databases">
        <title>Rodentibacter gen. nov. and new species.</title>
        <authorList>
            <person name="Christensen H."/>
        </authorList>
    </citation>
    <scope>NUCLEOTIDE SEQUENCE [LARGE SCALE GENOMIC DNA]</scope>
    <source>
        <strain evidence="1 2">Ppn418</strain>
    </source>
</reference>
<accession>A0A1V3II36</accession>
<proteinExistence type="predicted"/>
<dbReference type="AlphaFoldDB" id="A0A1V3II36"/>
<sequence>MTCKVIEKCKKCQCCKNKDEGLASQISVPRPTERVIEREIVELATRCEDCGCSDYKPNGVEYENAN</sequence>
<organism evidence="1 2">
    <name type="scientific">Rodentibacter mrazii</name>
    <dbReference type="NCBI Taxonomy" id="1908257"/>
    <lineage>
        <taxon>Bacteria</taxon>
        <taxon>Pseudomonadati</taxon>
        <taxon>Pseudomonadota</taxon>
        <taxon>Gammaproteobacteria</taxon>
        <taxon>Pasteurellales</taxon>
        <taxon>Pasteurellaceae</taxon>
        <taxon>Rodentibacter</taxon>
    </lineage>
</organism>
<protein>
    <submittedName>
        <fullName evidence="1">Uncharacterized protein</fullName>
    </submittedName>
</protein>
<dbReference type="EMBL" id="MLHG01000016">
    <property type="protein sequence ID" value="OOF40859.1"/>
    <property type="molecule type" value="Genomic_DNA"/>
</dbReference>
<dbReference type="Proteomes" id="UP000189426">
    <property type="component" value="Unassembled WGS sequence"/>
</dbReference>